<feature type="compositionally biased region" description="Polar residues" evidence="4">
    <location>
        <begin position="97"/>
        <end position="110"/>
    </location>
</feature>
<dbReference type="InterPro" id="IPR019134">
    <property type="entry name" value="Cactin_C"/>
</dbReference>
<feature type="compositionally biased region" description="Low complexity" evidence="4">
    <location>
        <begin position="509"/>
        <end position="532"/>
    </location>
</feature>
<feature type="compositionally biased region" description="Basic and acidic residues" evidence="4">
    <location>
        <begin position="68"/>
        <end position="93"/>
    </location>
</feature>
<dbReference type="GO" id="GO:0005681">
    <property type="term" value="C:spliceosomal complex"/>
    <property type="evidence" value="ECO:0007669"/>
    <property type="project" value="TreeGrafter"/>
</dbReference>
<dbReference type="OrthoDB" id="265955at2759"/>
<feature type="compositionally biased region" description="Polar residues" evidence="4">
    <location>
        <begin position="202"/>
        <end position="225"/>
    </location>
</feature>
<evidence type="ECO:0000256" key="2">
    <source>
        <dbReference type="ARBA" id="ARBA00034534"/>
    </source>
</evidence>
<evidence type="ECO:0000256" key="4">
    <source>
        <dbReference type="SAM" id="MobiDB-lite"/>
    </source>
</evidence>
<feature type="compositionally biased region" description="Basic and acidic residues" evidence="4">
    <location>
        <begin position="542"/>
        <end position="576"/>
    </location>
</feature>
<feature type="coiled-coil region" evidence="3">
    <location>
        <begin position="640"/>
        <end position="669"/>
    </location>
</feature>
<dbReference type="Pfam" id="PF10312">
    <property type="entry name" value="Cactin_mid"/>
    <property type="match status" value="1"/>
</dbReference>
<feature type="compositionally biased region" description="Basic and acidic residues" evidence="4">
    <location>
        <begin position="484"/>
        <end position="502"/>
    </location>
</feature>
<dbReference type="Pfam" id="PF09732">
    <property type="entry name" value="CactinC_cactus"/>
    <property type="match status" value="1"/>
</dbReference>
<keyword evidence="3" id="KW-0175">Coiled coil</keyword>
<gene>
    <name evidence="7" type="ORF">GDO78_012237</name>
</gene>
<protein>
    <recommendedName>
        <fullName evidence="2">Splicing factor Cactin</fullName>
    </recommendedName>
</protein>
<feature type="region of interest" description="Disordered" evidence="4">
    <location>
        <begin position="875"/>
        <end position="927"/>
    </location>
</feature>
<evidence type="ECO:0000313" key="8">
    <source>
        <dbReference type="Proteomes" id="UP000770717"/>
    </source>
</evidence>
<feature type="compositionally biased region" description="Low complexity" evidence="4">
    <location>
        <begin position="111"/>
        <end position="120"/>
    </location>
</feature>
<feature type="domain" description="Splicing factor Cactin C-terminal" evidence="5">
    <location>
        <begin position="1022"/>
        <end position="1146"/>
    </location>
</feature>
<dbReference type="PANTHER" id="PTHR21737:SF6">
    <property type="entry name" value="SPLICING FACTOR CACTIN"/>
    <property type="match status" value="1"/>
</dbReference>
<evidence type="ECO:0000259" key="5">
    <source>
        <dbReference type="Pfam" id="PF09732"/>
    </source>
</evidence>
<dbReference type="InterPro" id="IPR018816">
    <property type="entry name" value="Cactin_central"/>
</dbReference>
<comment type="caution">
    <text evidence="7">The sequence shown here is derived from an EMBL/GenBank/DDBJ whole genome shotgun (WGS) entry which is preliminary data.</text>
</comment>
<comment type="similarity">
    <text evidence="1">Belongs to the CACTIN family.</text>
</comment>
<feature type="region of interest" description="Disordered" evidence="4">
    <location>
        <begin position="1"/>
        <end position="579"/>
    </location>
</feature>
<dbReference type="GO" id="GO:0045824">
    <property type="term" value="P:negative regulation of innate immune response"/>
    <property type="evidence" value="ECO:0007669"/>
    <property type="project" value="TreeGrafter"/>
</dbReference>
<dbReference type="GO" id="GO:0005737">
    <property type="term" value="C:cytoplasm"/>
    <property type="evidence" value="ECO:0007669"/>
    <property type="project" value="TreeGrafter"/>
</dbReference>
<dbReference type="SMART" id="SM01050">
    <property type="entry name" value="CactinC_cactus"/>
    <property type="match status" value="1"/>
</dbReference>
<organism evidence="7 8">
    <name type="scientific">Eleutherodactylus coqui</name>
    <name type="common">Puerto Rican coqui</name>
    <dbReference type="NCBI Taxonomy" id="57060"/>
    <lineage>
        <taxon>Eukaryota</taxon>
        <taxon>Metazoa</taxon>
        <taxon>Chordata</taxon>
        <taxon>Craniata</taxon>
        <taxon>Vertebrata</taxon>
        <taxon>Euteleostomi</taxon>
        <taxon>Amphibia</taxon>
        <taxon>Batrachia</taxon>
        <taxon>Anura</taxon>
        <taxon>Neobatrachia</taxon>
        <taxon>Hyloidea</taxon>
        <taxon>Eleutherodactylidae</taxon>
        <taxon>Eleutherodactylinae</taxon>
        <taxon>Eleutherodactylus</taxon>
        <taxon>Eleutherodactylus</taxon>
    </lineage>
</organism>
<dbReference type="PANTHER" id="PTHR21737">
    <property type="entry name" value="POLYGLUTAMINE BINDING PROTEIN 1/MARVEL MEMBRANE-ASSOCIATING DOMAIN CONTAINING 3"/>
    <property type="match status" value="1"/>
</dbReference>
<feature type="compositionally biased region" description="Polar residues" evidence="4">
    <location>
        <begin position="457"/>
        <end position="466"/>
    </location>
</feature>
<dbReference type="Proteomes" id="UP000770717">
    <property type="component" value="Unassembled WGS sequence"/>
</dbReference>
<name>A0A8J6F5E7_ELECQ</name>
<feature type="compositionally biased region" description="Basic residues" evidence="4">
    <location>
        <begin position="333"/>
        <end position="370"/>
    </location>
</feature>
<feature type="compositionally biased region" description="Basic residues" evidence="4">
    <location>
        <begin position="8"/>
        <end position="20"/>
    </location>
</feature>
<dbReference type="GO" id="GO:0045292">
    <property type="term" value="P:mRNA cis splicing, via spliceosome"/>
    <property type="evidence" value="ECO:0007669"/>
    <property type="project" value="TreeGrafter"/>
</dbReference>
<dbReference type="AlphaFoldDB" id="A0A8J6F5E7"/>
<accession>A0A8J6F5E7</accession>
<feature type="compositionally biased region" description="Basic and acidic residues" evidence="4">
    <location>
        <begin position="121"/>
        <end position="135"/>
    </location>
</feature>
<feature type="compositionally biased region" description="Basic and acidic residues" evidence="4">
    <location>
        <begin position="440"/>
        <end position="456"/>
    </location>
</feature>
<feature type="domain" description="Splicing factor cactin central" evidence="6">
    <location>
        <begin position="668"/>
        <end position="855"/>
    </location>
</feature>
<evidence type="ECO:0000256" key="1">
    <source>
        <dbReference type="ARBA" id="ARBA00006895"/>
    </source>
</evidence>
<proteinExistence type="inferred from homology"/>
<evidence type="ECO:0000256" key="3">
    <source>
        <dbReference type="SAM" id="Coils"/>
    </source>
</evidence>
<evidence type="ECO:0000313" key="7">
    <source>
        <dbReference type="EMBL" id="KAG9480660.1"/>
    </source>
</evidence>
<evidence type="ECO:0000259" key="6">
    <source>
        <dbReference type="Pfam" id="PF10312"/>
    </source>
</evidence>
<feature type="compositionally biased region" description="Basic and acidic residues" evidence="4">
    <location>
        <begin position="883"/>
        <end position="897"/>
    </location>
</feature>
<sequence>MSQGSRSSSRRRRFDKRRGRQSSDSCDSDDESRSPTCSNSKERSPHGGSSPNGGKERPGASASDEEGDGRHLAKRMETNEGRSRSRESSGEKKPRARSSSGERSSLTKLQAHSSTRSARSTSKESPERKWNRAHSDSQSPGRRWKRARSDSQSPSRGWNRARSTSKESPGRRWNRARSDSQSPARGWNHAHSAKSPGRSWNRARSTSKESPGQRRNCSRSTSKESPGQRKNRARSTSKESPGQRKNCSRSTSKESPGRRKNRARSTNKESPGRRKNRARSTSKESPGRRRNRVRSTSKESPGRRRNRARSTSKESPGRRRNRARSTSKESPGRRRNRNRSTSKESPRRRRNRNRSTSKESPRRRRNRARSTSKESPGRRRNRAHSESQSPGRRRSSSEESFGKRRHRACSNSEEIPRQRKPHGSSSNQKGSENRRHRGRSRSEENQEKKKSRERSSYQKNAGRINNSLRKSRSVSSERRRTRRSSRDEEKTHKSSSGDESSKARKPRQSSRCSESSVSSSSPTRSQSPSDLSNSDLTLQEHLNVKEEKKKKGEMMKAMETPEEKRARRLAKKEAKERKKREKMGWGEEYMGYTNTDNPFGDNNLLGTFIWSKALEKKGIGHLNEKDLKERNKHIQEGNRLELQKVKQLRLEREREKAMREQELEMLQREKEAEHFKTWEEQEDNFHLHQAKLRSKIRIRDGRAKPIDLLAKYISAEDDDLAVEMHEPYTFLTGLTVSDLEDLLEDIQIYMELEQGKNVDFWRDMTTITEDEISKLRKLESSGKGPGERREGVNASVSTDVQAVFKGKTYSQLQVISQGIESKIKAGGPNLDIGYWESLLQQLRAYMARARLRERHQDVLRQKLFKLKQEQGVESEPLFPIVKQEPDSSDERQTREDPLPMQPGASTAAPEESKEAPEEEGKDEGGESVLMEEDLIQQSLNDYDAGRYSPKLLTNQELPFDAHVVDFEEDQQRLVLCRQQMQVTGDASESPEDIFIRKAKEGMDGDEAQFSVEIPVTSKAYLWADKYRPRKPRFFNRVHTGFEWNKYNQTHYDFDNPPPKIVQGYKFNIFYPDLIDKRSTPEYFLEACQDNKDFAILRFHAGPPYEDIAFKIVNREWEYSHRHGFRCQFSNGIFQLWFHFKRYRYRR</sequence>
<feature type="compositionally biased region" description="Polar residues" evidence="4">
    <location>
        <begin position="238"/>
        <end position="250"/>
    </location>
</feature>
<dbReference type="EMBL" id="WNTK01000007">
    <property type="protein sequence ID" value="KAG9480660.1"/>
    <property type="molecule type" value="Genomic_DNA"/>
</dbReference>
<keyword evidence="8" id="KW-1185">Reference proteome</keyword>
<reference evidence="7" key="1">
    <citation type="thesis" date="2020" institute="ProQuest LLC" country="789 East Eisenhower Parkway, Ann Arbor, MI, USA">
        <title>Comparative Genomics and Chromosome Evolution.</title>
        <authorList>
            <person name="Mudd A.B."/>
        </authorList>
    </citation>
    <scope>NUCLEOTIDE SEQUENCE</scope>
    <source>
        <strain evidence="7">HN-11 Male</strain>
        <tissue evidence="7">Kidney and liver</tissue>
    </source>
</reference>